<reference evidence="2 3" key="1">
    <citation type="submission" date="2024-03" db="EMBL/GenBank/DDBJ databases">
        <title>Novel species of the genus Variovorax.</title>
        <authorList>
            <person name="Liu Q."/>
            <person name="Xin Y.-H."/>
        </authorList>
    </citation>
    <scope>NUCLEOTIDE SEQUENCE [LARGE SCALE GENOMIC DNA]</scope>
    <source>
        <strain evidence="2 3">KACC 18899</strain>
    </source>
</reference>
<feature type="domain" description="AB hydrolase-1" evidence="1">
    <location>
        <begin position="13"/>
        <end position="243"/>
    </location>
</feature>
<accession>A0ABU8VLL8</accession>
<comment type="caution">
    <text evidence="2">The sequence shown here is derived from an EMBL/GenBank/DDBJ whole genome shotgun (WGS) entry which is preliminary data.</text>
</comment>
<dbReference type="Gene3D" id="3.40.50.1820">
    <property type="entry name" value="alpha/beta hydrolase"/>
    <property type="match status" value="1"/>
</dbReference>
<sequence>MYIEQGGEGADLLVMLHGMGATAAVWSPMCAQAGERWRGRWLAVDLPGHGGSDPQETYPVGQYAASVARAMLPHVDPAGRLVVLGHSLGGVIGLALSTGWFGIAPHRVLGVGIKVAWTDEELRGMETLASRAAKTFATREEAWDRYLKVSGLVGLADAGSPAARRGVRQDADGWRLAMDPRAHGVGMPPTAELFKLARCPAHLGRAGNDALVTLEQLRAIDADASDLGPHGHNVMVEAPALVWDWVAALEGSEAVQGLSARRR</sequence>
<dbReference type="Proteomes" id="UP001365846">
    <property type="component" value="Unassembled WGS sequence"/>
</dbReference>
<evidence type="ECO:0000259" key="1">
    <source>
        <dbReference type="Pfam" id="PF12697"/>
    </source>
</evidence>
<dbReference type="EMBL" id="JBBKZU010000013">
    <property type="protein sequence ID" value="MEJ8814563.1"/>
    <property type="molecule type" value="Genomic_DNA"/>
</dbReference>
<evidence type="ECO:0000313" key="3">
    <source>
        <dbReference type="Proteomes" id="UP001365846"/>
    </source>
</evidence>
<proteinExistence type="predicted"/>
<evidence type="ECO:0000313" key="2">
    <source>
        <dbReference type="EMBL" id="MEJ8814563.1"/>
    </source>
</evidence>
<dbReference type="RefSeq" id="WP_340359786.1">
    <property type="nucleotide sequence ID" value="NZ_JBBKZU010000013.1"/>
</dbReference>
<dbReference type="SUPFAM" id="SSF53474">
    <property type="entry name" value="alpha/beta-Hydrolases"/>
    <property type="match status" value="1"/>
</dbReference>
<organism evidence="2 3">
    <name type="scientific">Variovorax ureilyticus</name>
    <dbReference type="NCBI Taxonomy" id="1836198"/>
    <lineage>
        <taxon>Bacteria</taxon>
        <taxon>Pseudomonadati</taxon>
        <taxon>Pseudomonadota</taxon>
        <taxon>Betaproteobacteria</taxon>
        <taxon>Burkholderiales</taxon>
        <taxon>Comamonadaceae</taxon>
        <taxon>Variovorax</taxon>
    </lineage>
</organism>
<protein>
    <submittedName>
        <fullName evidence="2">Alpha/beta hydrolase</fullName>
    </submittedName>
</protein>
<keyword evidence="3" id="KW-1185">Reference proteome</keyword>
<dbReference type="InterPro" id="IPR000073">
    <property type="entry name" value="AB_hydrolase_1"/>
</dbReference>
<name>A0ABU8VLL8_9BURK</name>
<dbReference type="GO" id="GO:0016787">
    <property type="term" value="F:hydrolase activity"/>
    <property type="evidence" value="ECO:0007669"/>
    <property type="project" value="UniProtKB-KW"/>
</dbReference>
<dbReference type="InterPro" id="IPR029058">
    <property type="entry name" value="AB_hydrolase_fold"/>
</dbReference>
<keyword evidence="2" id="KW-0378">Hydrolase</keyword>
<dbReference type="InterPro" id="IPR050266">
    <property type="entry name" value="AB_hydrolase_sf"/>
</dbReference>
<dbReference type="Pfam" id="PF12697">
    <property type="entry name" value="Abhydrolase_6"/>
    <property type="match status" value="1"/>
</dbReference>
<gene>
    <name evidence="2" type="ORF">WKW77_26030</name>
</gene>
<dbReference type="PANTHER" id="PTHR43798">
    <property type="entry name" value="MONOACYLGLYCEROL LIPASE"/>
    <property type="match status" value="1"/>
</dbReference>
<dbReference type="PANTHER" id="PTHR43798:SF33">
    <property type="entry name" value="HYDROLASE, PUTATIVE (AFU_ORTHOLOGUE AFUA_2G14860)-RELATED"/>
    <property type="match status" value="1"/>
</dbReference>